<feature type="domain" description="Heterokaryon incompatibility" evidence="2">
    <location>
        <begin position="52"/>
        <end position="210"/>
    </location>
</feature>
<reference evidence="3" key="1">
    <citation type="journal article" date="2023" name="Mol. Phylogenet. Evol.">
        <title>Genome-scale phylogeny and comparative genomics of the fungal order Sordariales.</title>
        <authorList>
            <person name="Hensen N."/>
            <person name="Bonometti L."/>
            <person name="Westerberg I."/>
            <person name="Brannstrom I.O."/>
            <person name="Guillou S."/>
            <person name="Cros-Aarteil S."/>
            <person name="Calhoun S."/>
            <person name="Haridas S."/>
            <person name="Kuo A."/>
            <person name="Mondo S."/>
            <person name="Pangilinan J."/>
            <person name="Riley R."/>
            <person name="LaButti K."/>
            <person name="Andreopoulos B."/>
            <person name="Lipzen A."/>
            <person name="Chen C."/>
            <person name="Yan M."/>
            <person name="Daum C."/>
            <person name="Ng V."/>
            <person name="Clum A."/>
            <person name="Steindorff A."/>
            <person name="Ohm R.A."/>
            <person name="Martin F."/>
            <person name="Silar P."/>
            <person name="Natvig D.O."/>
            <person name="Lalanne C."/>
            <person name="Gautier V."/>
            <person name="Ament-Velasquez S.L."/>
            <person name="Kruys A."/>
            <person name="Hutchinson M.I."/>
            <person name="Powell A.J."/>
            <person name="Barry K."/>
            <person name="Miller A.N."/>
            <person name="Grigoriev I.V."/>
            <person name="Debuchy R."/>
            <person name="Gladieux P."/>
            <person name="Hiltunen Thoren M."/>
            <person name="Johannesson H."/>
        </authorList>
    </citation>
    <scope>NUCLEOTIDE SEQUENCE</scope>
    <source>
        <strain evidence="3">CBS 990.96</strain>
    </source>
</reference>
<protein>
    <submittedName>
        <fullName evidence="3">Heterokaryon incompatibility protein-domain-containing protein</fullName>
    </submittedName>
</protein>
<dbReference type="PANTHER" id="PTHR24148">
    <property type="entry name" value="ANKYRIN REPEAT DOMAIN-CONTAINING PROTEIN 39 HOMOLOG-RELATED"/>
    <property type="match status" value="1"/>
</dbReference>
<sequence>MAPFQYSPLGPDEIRLLKIDWNRIRNNVRHPAPDGSISCTITHHPLISPPPYTALSYMWGSDSESYCPHILRVNGNGTLKIRCNLYDFLCQVMPSAKRKKHKKSRSFVGFLWIDALCINQEDFEEKSRQIPLMARIYSSAKRIVMWLGNPSDETDRAMDIYSRISAAAADGTLPAVSPSSLRQIVSPKDSKQLCGFNGLPYWKRSWIYQEASTPCLYREVWYGVKKQPFQSMITTVMALLNHERAFASYLKDKPASTSILVLGLFTISRQIGDGAMSLLDLLFLAAGLYATVEADKVYAMLNIYRDINPLAEKDEPIRVDYNLPIEDLNQIVTEHILKFTRRADALLLCCLYNQECLRKSWVPDIYELHKVGSDAFQVHARRSHFDAGGDEWLPFSIGSGDRTGILTVRGVRFETLAGVHKPVKVQSSVVEPREMGDVEFWVPRLVAWMKVLTEWLQQCGQGEEAITEKPYVAGGTVSEAADWVLGIGGPLSLDGANWKWPWRQFAFLNKIDRNELEDGDGKGDDNGENDKDNNEDEDDGNNDDENLKIDQDEEKLIKWLSTKLACRDYLEWTIDMALFRTGKGYLGIGPNAMAVNDVLVIIPGLNMPLLLRPSSETSGQWKVVCGCWVKGIMDGEGLKAGDEEEFDLI</sequence>
<dbReference type="Pfam" id="PF06985">
    <property type="entry name" value="HET"/>
    <property type="match status" value="1"/>
</dbReference>
<dbReference type="Pfam" id="PF26639">
    <property type="entry name" value="Het-6_barrel"/>
    <property type="match status" value="1"/>
</dbReference>
<dbReference type="EMBL" id="MU865338">
    <property type="protein sequence ID" value="KAK4226971.1"/>
    <property type="molecule type" value="Genomic_DNA"/>
</dbReference>
<evidence type="ECO:0000256" key="1">
    <source>
        <dbReference type="SAM" id="MobiDB-lite"/>
    </source>
</evidence>
<comment type="caution">
    <text evidence="3">The sequence shown here is derived from an EMBL/GenBank/DDBJ whole genome shotgun (WGS) entry which is preliminary data.</text>
</comment>
<dbReference type="InterPro" id="IPR052895">
    <property type="entry name" value="HetReg/Transcr_Mod"/>
</dbReference>
<feature type="compositionally biased region" description="Basic and acidic residues" evidence="1">
    <location>
        <begin position="516"/>
        <end position="532"/>
    </location>
</feature>
<evidence type="ECO:0000313" key="3">
    <source>
        <dbReference type="EMBL" id="KAK4226971.1"/>
    </source>
</evidence>
<keyword evidence="4" id="KW-1185">Reference proteome</keyword>
<evidence type="ECO:0000259" key="2">
    <source>
        <dbReference type="Pfam" id="PF06985"/>
    </source>
</evidence>
<gene>
    <name evidence="3" type="ORF">QBC38DRAFT_478919</name>
</gene>
<reference evidence="3" key="2">
    <citation type="submission" date="2023-05" db="EMBL/GenBank/DDBJ databases">
        <authorList>
            <consortium name="Lawrence Berkeley National Laboratory"/>
            <person name="Steindorff A."/>
            <person name="Hensen N."/>
            <person name="Bonometti L."/>
            <person name="Westerberg I."/>
            <person name="Brannstrom I.O."/>
            <person name="Guillou S."/>
            <person name="Cros-Aarteil S."/>
            <person name="Calhoun S."/>
            <person name="Haridas S."/>
            <person name="Kuo A."/>
            <person name="Mondo S."/>
            <person name="Pangilinan J."/>
            <person name="Riley R."/>
            <person name="Labutti K."/>
            <person name="Andreopoulos B."/>
            <person name="Lipzen A."/>
            <person name="Chen C."/>
            <person name="Yanf M."/>
            <person name="Daum C."/>
            <person name="Ng V."/>
            <person name="Clum A."/>
            <person name="Ohm R."/>
            <person name="Martin F."/>
            <person name="Silar P."/>
            <person name="Natvig D."/>
            <person name="Lalanne C."/>
            <person name="Gautier V."/>
            <person name="Ament-Velasquez S.L."/>
            <person name="Kruys A."/>
            <person name="Hutchinson M.I."/>
            <person name="Powell A.J."/>
            <person name="Barry K."/>
            <person name="Miller A.N."/>
            <person name="Grigoriev I.V."/>
            <person name="Debuchy R."/>
            <person name="Gladieux P."/>
            <person name="Thoren M.H."/>
            <person name="Johannesson H."/>
        </authorList>
    </citation>
    <scope>NUCLEOTIDE SEQUENCE</scope>
    <source>
        <strain evidence="3">CBS 990.96</strain>
    </source>
</reference>
<proteinExistence type="predicted"/>
<evidence type="ECO:0000313" key="4">
    <source>
        <dbReference type="Proteomes" id="UP001301958"/>
    </source>
</evidence>
<accession>A0AAN7BNS9</accession>
<feature type="region of interest" description="Disordered" evidence="1">
    <location>
        <begin position="516"/>
        <end position="548"/>
    </location>
</feature>
<name>A0AAN7BNS9_9PEZI</name>
<dbReference type="PANTHER" id="PTHR24148:SF73">
    <property type="entry name" value="HET DOMAIN PROTEIN (AFU_ORTHOLOGUE AFUA_8G01020)"/>
    <property type="match status" value="1"/>
</dbReference>
<feature type="compositionally biased region" description="Acidic residues" evidence="1">
    <location>
        <begin position="533"/>
        <end position="544"/>
    </location>
</feature>
<organism evidence="3 4">
    <name type="scientific">Podospora fimiseda</name>
    <dbReference type="NCBI Taxonomy" id="252190"/>
    <lineage>
        <taxon>Eukaryota</taxon>
        <taxon>Fungi</taxon>
        <taxon>Dikarya</taxon>
        <taxon>Ascomycota</taxon>
        <taxon>Pezizomycotina</taxon>
        <taxon>Sordariomycetes</taxon>
        <taxon>Sordariomycetidae</taxon>
        <taxon>Sordariales</taxon>
        <taxon>Podosporaceae</taxon>
        <taxon>Podospora</taxon>
    </lineage>
</organism>
<dbReference type="Proteomes" id="UP001301958">
    <property type="component" value="Unassembled WGS sequence"/>
</dbReference>
<dbReference type="AlphaFoldDB" id="A0AAN7BNS9"/>
<dbReference type="InterPro" id="IPR010730">
    <property type="entry name" value="HET"/>
</dbReference>